<dbReference type="InterPro" id="IPR050554">
    <property type="entry name" value="Met_Synthase/Corrinoid"/>
</dbReference>
<dbReference type="EMBL" id="PCWA01000007">
    <property type="protein sequence ID" value="PIQ89998.1"/>
    <property type="molecule type" value="Genomic_DNA"/>
</dbReference>
<dbReference type="NCBIfam" id="NF005719">
    <property type="entry name" value="PRK07535.1"/>
    <property type="match status" value="1"/>
</dbReference>
<gene>
    <name evidence="5" type="ORF">COV72_00355</name>
</gene>
<protein>
    <submittedName>
        <fullName evidence="5">Methyltetrahydrofolate--corrinoid methyltransferase</fullName>
    </submittedName>
</protein>
<reference evidence="5 6" key="1">
    <citation type="submission" date="2017-09" db="EMBL/GenBank/DDBJ databases">
        <title>Depth-based differentiation of microbial function through sediment-hosted aquifers and enrichment of novel symbionts in the deep terrestrial subsurface.</title>
        <authorList>
            <person name="Probst A.J."/>
            <person name="Ladd B."/>
            <person name="Jarett J.K."/>
            <person name="Geller-Mcgrath D.E."/>
            <person name="Sieber C.M."/>
            <person name="Emerson J.B."/>
            <person name="Anantharaman K."/>
            <person name="Thomas B.C."/>
            <person name="Malmstrom R."/>
            <person name="Stieglmeier M."/>
            <person name="Klingl A."/>
            <person name="Woyke T."/>
            <person name="Ryan C.M."/>
            <person name="Banfield J.F."/>
        </authorList>
    </citation>
    <scope>NUCLEOTIDE SEQUENCE [LARGE SCALE GENOMIC DNA]</scope>
    <source>
        <strain evidence="5">CG11_big_fil_rev_8_21_14_0_20_42_13</strain>
    </source>
</reference>
<dbReference type="GO" id="GO:0008705">
    <property type="term" value="F:methionine synthase activity"/>
    <property type="evidence" value="ECO:0007669"/>
    <property type="project" value="TreeGrafter"/>
</dbReference>
<dbReference type="GO" id="GO:0042558">
    <property type="term" value="P:pteridine-containing compound metabolic process"/>
    <property type="evidence" value="ECO:0007669"/>
    <property type="project" value="InterPro"/>
</dbReference>
<dbReference type="InterPro" id="IPR011005">
    <property type="entry name" value="Dihydropteroate_synth-like_sf"/>
</dbReference>
<keyword evidence="2 5" id="KW-0489">Methyltransferase</keyword>
<dbReference type="Gene3D" id="3.20.20.20">
    <property type="entry name" value="Dihydropteroate synthase-like"/>
    <property type="match status" value="1"/>
</dbReference>
<evidence type="ECO:0000259" key="4">
    <source>
        <dbReference type="PROSITE" id="PS50972"/>
    </source>
</evidence>
<dbReference type="GO" id="GO:0005829">
    <property type="term" value="C:cytosol"/>
    <property type="evidence" value="ECO:0007669"/>
    <property type="project" value="TreeGrafter"/>
</dbReference>
<evidence type="ECO:0000313" key="6">
    <source>
        <dbReference type="Proteomes" id="UP000229641"/>
    </source>
</evidence>
<dbReference type="GO" id="GO:0032259">
    <property type="term" value="P:methylation"/>
    <property type="evidence" value="ECO:0007669"/>
    <property type="project" value="UniProtKB-KW"/>
</dbReference>
<dbReference type="PROSITE" id="PS50972">
    <property type="entry name" value="PTERIN_BINDING"/>
    <property type="match status" value="1"/>
</dbReference>
<evidence type="ECO:0000256" key="2">
    <source>
        <dbReference type="ARBA" id="ARBA00022603"/>
    </source>
</evidence>
<name>A0A2H0M034_9BACT</name>
<feature type="domain" description="Pterin-binding" evidence="4">
    <location>
        <begin position="1"/>
        <end position="246"/>
    </location>
</feature>
<dbReference type="AlphaFoldDB" id="A0A2H0M034"/>
<dbReference type="Pfam" id="PF00809">
    <property type="entry name" value="Pterin_bind"/>
    <property type="match status" value="1"/>
</dbReference>
<dbReference type="Proteomes" id="UP000229641">
    <property type="component" value="Unassembled WGS sequence"/>
</dbReference>
<evidence type="ECO:0000256" key="3">
    <source>
        <dbReference type="ARBA" id="ARBA00022679"/>
    </source>
</evidence>
<keyword evidence="3 5" id="KW-0808">Transferase</keyword>
<comment type="similarity">
    <text evidence="1">Belongs to the vitamin-B12 dependent methionine synthase family.</text>
</comment>
<dbReference type="SUPFAM" id="SSF51717">
    <property type="entry name" value="Dihydropteroate synthetase-like"/>
    <property type="match status" value="1"/>
</dbReference>
<proteinExistence type="inferred from homology"/>
<comment type="caution">
    <text evidence="5">The sequence shown here is derived from an EMBL/GenBank/DDBJ whole genome shotgun (WGS) entry which is preliminary data.</text>
</comment>
<dbReference type="PANTHER" id="PTHR45833">
    <property type="entry name" value="METHIONINE SYNTHASE"/>
    <property type="match status" value="1"/>
</dbReference>
<evidence type="ECO:0000313" key="5">
    <source>
        <dbReference type="EMBL" id="PIQ89998.1"/>
    </source>
</evidence>
<evidence type="ECO:0000256" key="1">
    <source>
        <dbReference type="ARBA" id="ARBA00010398"/>
    </source>
</evidence>
<sequence>MFIVGELINGMYKNVRQALETKDKKIIQDIAKKQTEAGASALDVNCGPASRNPKDDIKWMVEAIQEVVDTPLCMDSTKTDVIEAGLSTAKNKTIINSTGADKEKLDILVPMALKYKSSLIGLAMNKKGVPQDKFQRLELAATIVTYCQENNFPVSNLYLDPIVLPVNVAQAQAQEVLGALHEFKLLSDPAPKTIVGLSNVSQGAPDRSLINRTFLVMAQCAGLDGAILDPLDKNLMDALITAELILNKQIYCDSFLDAYKKK</sequence>
<accession>A0A2H0M034</accession>
<dbReference type="InterPro" id="IPR000489">
    <property type="entry name" value="Pterin-binding_dom"/>
</dbReference>
<organism evidence="5 6">
    <name type="scientific">Candidatus Ghiorseimicrobium undicola</name>
    <dbReference type="NCBI Taxonomy" id="1974746"/>
    <lineage>
        <taxon>Bacteria</taxon>
        <taxon>Pseudomonadati</taxon>
        <taxon>Candidatus Omnitrophota</taxon>
        <taxon>Candidatus Ghiorseimicrobium</taxon>
    </lineage>
</organism>